<feature type="compositionally biased region" description="Polar residues" evidence="1">
    <location>
        <begin position="264"/>
        <end position="273"/>
    </location>
</feature>
<keyword evidence="4" id="KW-1185">Reference proteome</keyword>
<proteinExistence type="predicted"/>
<accession>A0AA39Y2X0</accession>
<evidence type="ECO:0000313" key="4">
    <source>
        <dbReference type="Proteomes" id="UP001175001"/>
    </source>
</evidence>
<protein>
    <recommendedName>
        <fullName evidence="2">LDB19 N-terminal domain-containing protein</fullName>
    </recommendedName>
</protein>
<feature type="region of interest" description="Disordered" evidence="1">
    <location>
        <begin position="335"/>
        <end position="365"/>
    </location>
</feature>
<evidence type="ECO:0000259" key="2">
    <source>
        <dbReference type="Pfam" id="PF13002"/>
    </source>
</evidence>
<comment type="caution">
    <text evidence="3">The sequence shown here is derived from an EMBL/GenBank/DDBJ whole genome shotgun (WGS) entry which is preliminary data.</text>
</comment>
<dbReference type="Proteomes" id="UP001175001">
    <property type="component" value="Unassembled WGS sequence"/>
</dbReference>
<dbReference type="EMBL" id="JAUJDW010000065">
    <property type="protein sequence ID" value="KAK0644724.1"/>
    <property type="molecule type" value="Genomic_DNA"/>
</dbReference>
<gene>
    <name evidence="3" type="ORF">DIS24_g8626</name>
</gene>
<sequence>MHLRIPKAPLTVVGDPCQADSVPLAGHIEVAAKPQQHQDITSIQLALLRTTKIKKQSTKPQDALGLASRRRSFGNRSPTRDKRTCVEEIMQWTIAYSPPSNNDNAAPESSSPFASKQRRNLLPFNVRIPGHLPASTSTPVGSTIYTLTATALSRSTPSKPLFKTETPVTLRRALLLPQGPAEVSLRRRFPDSQMSTRLSLPGVLRPSGGDEFTAKLTLCNSITRRGRTTTRLAVRRLDWRIEERAQLVPVAEAGRLPPFAETETGATNSESNVSSTSGQQQTQKKKDAHHHQHVRKLASGGWTGNLDKLPTPAPGSGDVEVAFNVALPASAKASCGVEPDSLSSSSAASNGGASGNGGGDDANANAADNDNRVALSVSHVLVLELITAELKHNADTGELVNMYPFPQRKFGAVYDITVSNWDYTTDFAAGLASVPVTPGILTPDGSEQRDSYFDAATPPSSTSFPATIPPYCDIFGEMPPSYDSVAVM</sequence>
<evidence type="ECO:0000256" key="1">
    <source>
        <dbReference type="SAM" id="MobiDB-lite"/>
    </source>
</evidence>
<feature type="region of interest" description="Disordered" evidence="1">
    <location>
        <begin position="255"/>
        <end position="313"/>
    </location>
</feature>
<evidence type="ECO:0000313" key="3">
    <source>
        <dbReference type="EMBL" id="KAK0644724.1"/>
    </source>
</evidence>
<organism evidence="3 4">
    <name type="scientific">Lasiodiplodia hormozganensis</name>
    <dbReference type="NCBI Taxonomy" id="869390"/>
    <lineage>
        <taxon>Eukaryota</taxon>
        <taxon>Fungi</taxon>
        <taxon>Dikarya</taxon>
        <taxon>Ascomycota</taxon>
        <taxon>Pezizomycotina</taxon>
        <taxon>Dothideomycetes</taxon>
        <taxon>Dothideomycetes incertae sedis</taxon>
        <taxon>Botryosphaeriales</taxon>
        <taxon>Botryosphaeriaceae</taxon>
        <taxon>Lasiodiplodia</taxon>
    </lineage>
</organism>
<feature type="domain" description="LDB19 N-terminal" evidence="2">
    <location>
        <begin position="122"/>
        <end position="247"/>
    </location>
</feature>
<reference evidence="3" key="1">
    <citation type="submission" date="2023-06" db="EMBL/GenBank/DDBJ databases">
        <title>Multi-omics analyses reveal the molecular pathogenesis toolkit of Lasiodiplodia hormozganensis, a cross-kingdom pathogen.</title>
        <authorList>
            <person name="Felix C."/>
            <person name="Meneses R."/>
            <person name="Goncalves M.F.M."/>
            <person name="Tilleman L."/>
            <person name="Duarte A.S."/>
            <person name="Jorrin-Novo J.V."/>
            <person name="Van De Peer Y."/>
            <person name="Deforce D."/>
            <person name="Van Nieuwerburgh F."/>
            <person name="Esteves A.C."/>
            <person name="Alves A."/>
        </authorList>
    </citation>
    <scope>NUCLEOTIDE SEQUENCE</scope>
    <source>
        <strain evidence="3">CBS 339.90</strain>
    </source>
</reference>
<dbReference type="Gene3D" id="2.60.40.640">
    <property type="match status" value="1"/>
</dbReference>
<dbReference type="AlphaFoldDB" id="A0AA39Y2X0"/>
<dbReference type="Pfam" id="PF13002">
    <property type="entry name" value="LDB19"/>
    <property type="match status" value="1"/>
</dbReference>
<dbReference type="InterPro" id="IPR014752">
    <property type="entry name" value="Arrestin-like_C"/>
</dbReference>
<dbReference type="InterPro" id="IPR024391">
    <property type="entry name" value="LDB19_N"/>
</dbReference>
<feature type="region of interest" description="Disordered" evidence="1">
    <location>
        <begin position="96"/>
        <end position="115"/>
    </location>
</feature>
<feature type="compositionally biased region" description="Basic residues" evidence="1">
    <location>
        <begin position="286"/>
        <end position="296"/>
    </location>
</feature>
<feature type="compositionally biased region" description="Polar residues" evidence="1">
    <location>
        <begin position="98"/>
        <end position="114"/>
    </location>
</feature>
<name>A0AA39Y2X0_9PEZI</name>